<dbReference type="Proteomes" id="UP001595530">
    <property type="component" value="Unassembled WGS sequence"/>
</dbReference>
<dbReference type="RefSeq" id="WP_390331879.1">
    <property type="nucleotide sequence ID" value="NZ_JBHRTP010000044.1"/>
</dbReference>
<name>A0ABV7F4W0_9BURK</name>
<sequence>MKSPFNLKRTGKESAAVPVFLIVTHCIALTDPTEVTGKLTVIGVIDATANPAACDCPLAAKRTVKLVHNKARGESSNDDILSMKISPSHLFKRTFLRRNKLLSSIISPKNFSLRNNQLQGCILKTTLFF</sequence>
<reference evidence="2" key="1">
    <citation type="journal article" date="2019" name="Int. J. Syst. Evol. Microbiol.">
        <title>The Global Catalogue of Microorganisms (GCM) 10K type strain sequencing project: providing services to taxonomists for standard genome sequencing and annotation.</title>
        <authorList>
            <consortium name="The Broad Institute Genomics Platform"/>
            <consortium name="The Broad Institute Genome Sequencing Center for Infectious Disease"/>
            <person name="Wu L."/>
            <person name="Ma J."/>
        </authorList>
    </citation>
    <scope>NUCLEOTIDE SEQUENCE [LARGE SCALE GENOMIC DNA]</scope>
    <source>
        <strain evidence="2">KCTC 42986</strain>
    </source>
</reference>
<evidence type="ECO:0000313" key="1">
    <source>
        <dbReference type="EMBL" id="MFC3109199.1"/>
    </source>
</evidence>
<comment type="caution">
    <text evidence="1">The sequence shown here is derived from an EMBL/GenBank/DDBJ whole genome shotgun (WGS) entry which is preliminary data.</text>
</comment>
<evidence type="ECO:0000313" key="2">
    <source>
        <dbReference type="Proteomes" id="UP001595530"/>
    </source>
</evidence>
<dbReference type="EMBL" id="JBHRTP010000044">
    <property type="protein sequence ID" value="MFC3109199.1"/>
    <property type="molecule type" value="Genomic_DNA"/>
</dbReference>
<keyword evidence="2" id="KW-1185">Reference proteome</keyword>
<accession>A0ABV7F4W0</accession>
<protein>
    <submittedName>
        <fullName evidence="1">Uncharacterized protein</fullName>
    </submittedName>
</protein>
<gene>
    <name evidence="1" type="ORF">ACFOFO_14710</name>
</gene>
<proteinExistence type="predicted"/>
<organism evidence="1 2">
    <name type="scientific">Undibacterium arcticum</name>
    <dbReference type="NCBI Taxonomy" id="1762892"/>
    <lineage>
        <taxon>Bacteria</taxon>
        <taxon>Pseudomonadati</taxon>
        <taxon>Pseudomonadota</taxon>
        <taxon>Betaproteobacteria</taxon>
        <taxon>Burkholderiales</taxon>
        <taxon>Oxalobacteraceae</taxon>
        <taxon>Undibacterium</taxon>
    </lineage>
</organism>